<feature type="domain" description="Guanylate kinase-like" evidence="7">
    <location>
        <begin position="55"/>
        <end position="237"/>
    </location>
</feature>
<dbReference type="InterPro" id="IPR020590">
    <property type="entry name" value="Guanylate_kinase_CS"/>
</dbReference>
<evidence type="ECO:0000259" key="7">
    <source>
        <dbReference type="PROSITE" id="PS50052"/>
    </source>
</evidence>
<dbReference type="EC" id="2.7.4.8" evidence="2"/>
<dbReference type="SMART" id="SM00072">
    <property type="entry name" value="GuKc"/>
    <property type="match status" value="1"/>
</dbReference>
<dbReference type="SUPFAM" id="SSF52540">
    <property type="entry name" value="P-loop containing nucleoside triphosphate hydrolases"/>
    <property type="match status" value="1"/>
</dbReference>
<accession>A0A058Z318</accession>
<dbReference type="STRING" id="691883.A0A058Z318"/>
<dbReference type="NCBIfam" id="TIGR03263">
    <property type="entry name" value="guanyl_kin"/>
    <property type="match status" value="1"/>
</dbReference>
<dbReference type="RefSeq" id="XP_009497382.1">
    <property type="nucleotide sequence ID" value="XM_009499107.1"/>
</dbReference>
<dbReference type="CDD" id="cd00071">
    <property type="entry name" value="GMPK"/>
    <property type="match status" value="1"/>
</dbReference>
<keyword evidence="6" id="KW-0067">ATP-binding</keyword>
<name>A0A058Z318_FONAL</name>
<evidence type="ECO:0000313" key="9">
    <source>
        <dbReference type="Proteomes" id="UP000030693"/>
    </source>
</evidence>
<dbReference type="Proteomes" id="UP000030693">
    <property type="component" value="Unassembled WGS sequence"/>
</dbReference>
<keyword evidence="4" id="KW-0547">Nucleotide-binding</keyword>
<dbReference type="InterPro" id="IPR017665">
    <property type="entry name" value="Guanylate_kinase"/>
</dbReference>
<dbReference type="InterPro" id="IPR008145">
    <property type="entry name" value="GK/Ca_channel_bsu"/>
</dbReference>
<dbReference type="GeneID" id="20529970"/>
<dbReference type="FunFam" id="3.40.50.300:FF:000776">
    <property type="entry name" value="Guanylate kinase 2"/>
    <property type="match status" value="1"/>
</dbReference>
<dbReference type="AlphaFoldDB" id="A0A058Z318"/>
<dbReference type="OrthoDB" id="6334211at2759"/>
<evidence type="ECO:0000256" key="1">
    <source>
        <dbReference type="ARBA" id="ARBA00005790"/>
    </source>
</evidence>
<evidence type="ECO:0000313" key="8">
    <source>
        <dbReference type="EMBL" id="KCV68328.1"/>
    </source>
</evidence>
<keyword evidence="3" id="KW-0808">Transferase</keyword>
<dbReference type="GO" id="GO:0005524">
    <property type="term" value="F:ATP binding"/>
    <property type="evidence" value="ECO:0007669"/>
    <property type="project" value="UniProtKB-KW"/>
</dbReference>
<evidence type="ECO:0000256" key="4">
    <source>
        <dbReference type="ARBA" id="ARBA00022741"/>
    </source>
</evidence>
<evidence type="ECO:0000256" key="6">
    <source>
        <dbReference type="ARBA" id="ARBA00022840"/>
    </source>
</evidence>
<dbReference type="Pfam" id="PF00625">
    <property type="entry name" value="Guanylate_kin"/>
    <property type="match status" value="1"/>
</dbReference>
<dbReference type="FunFam" id="3.30.63.10:FF:000002">
    <property type="entry name" value="Guanylate kinase 1"/>
    <property type="match status" value="1"/>
</dbReference>
<dbReference type="EMBL" id="KB932209">
    <property type="protein sequence ID" value="KCV68328.1"/>
    <property type="molecule type" value="Genomic_DNA"/>
</dbReference>
<dbReference type="PROSITE" id="PS50052">
    <property type="entry name" value="GUANYLATE_KINASE_2"/>
    <property type="match status" value="1"/>
</dbReference>
<dbReference type="OMA" id="EWAVVHG"/>
<dbReference type="PANTHER" id="PTHR23117:SF13">
    <property type="entry name" value="GUANYLATE KINASE"/>
    <property type="match status" value="1"/>
</dbReference>
<dbReference type="InterPro" id="IPR027417">
    <property type="entry name" value="P-loop_NTPase"/>
</dbReference>
<dbReference type="GO" id="GO:0005829">
    <property type="term" value="C:cytosol"/>
    <property type="evidence" value="ECO:0007669"/>
    <property type="project" value="TreeGrafter"/>
</dbReference>
<evidence type="ECO:0000256" key="5">
    <source>
        <dbReference type="ARBA" id="ARBA00022777"/>
    </source>
</evidence>
<keyword evidence="5 8" id="KW-0418">Kinase</keyword>
<gene>
    <name evidence="8" type="ORF">H696_05245</name>
</gene>
<keyword evidence="9" id="KW-1185">Reference proteome</keyword>
<dbReference type="eggNOG" id="KOG0707">
    <property type="taxonomic scope" value="Eukaryota"/>
</dbReference>
<dbReference type="Gene3D" id="3.40.50.300">
    <property type="entry name" value="P-loop containing nucleotide triphosphate hydrolases"/>
    <property type="match status" value="1"/>
</dbReference>
<organism evidence="8">
    <name type="scientific">Fonticula alba</name>
    <name type="common">Slime mold</name>
    <dbReference type="NCBI Taxonomy" id="691883"/>
    <lineage>
        <taxon>Eukaryota</taxon>
        <taxon>Rotosphaerida</taxon>
        <taxon>Fonticulaceae</taxon>
        <taxon>Fonticula</taxon>
    </lineage>
</organism>
<evidence type="ECO:0000256" key="2">
    <source>
        <dbReference type="ARBA" id="ARBA00012961"/>
    </source>
</evidence>
<proteinExistence type="inferred from homology"/>
<evidence type="ECO:0000256" key="3">
    <source>
        <dbReference type="ARBA" id="ARBA00022679"/>
    </source>
</evidence>
<sequence>MTTSSVCAQPAIDTPHSPATVASKLAEASPPVPMATPTPEITGDAAALLNASTCSRPVVICGPSGVGKGTLLKKLFAEFPSVFGFSISHTTRGPRPGEENGRDYHFTNVDAFAQDLAEGKFIETATFSGNRYGTSFESVRNVISAGKSCILEIDIQGAISVSKTDMNAVFIFISPPSYAELHSRLTGRGTETSDQLAARLQAANTELEFACGSDLFKHIVVNDDLEVAFQKLVTVLASELQQQ</sequence>
<dbReference type="PROSITE" id="PS00856">
    <property type="entry name" value="GUANYLATE_KINASE_1"/>
    <property type="match status" value="1"/>
</dbReference>
<dbReference type="PANTHER" id="PTHR23117">
    <property type="entry name" value="GUANYLATE KINASE-RELATED"/>
    <property type="match status" value="1"/>
</dbReference>
<protein>
    <recommendedName>
        <fullName evidence="2">guanylate kinase</fullName>
        <ecNumber evidence="2">2.7.4.8</ecNumber>
    </recommendedName>
</protein>
<reference evidence="8" key="1">
    <citation type="submission" date="2013-04" db="EMBL/GenBank/DDBJ databases">
        <title>The Genome Sequence of Fonticula alba ATCC 38817.</title>
        <authorList>
            <consortium name="The Broad Institute Genomics Platform"/>
            <person name="Russ C."/>
            <person name="Cuomo C."/>
            <person name="Burger G."/>
            <person name="Gray M.W."/>
            <person name="Holland P.W.H."/>
            <person name="King N."/>
            <person name="Lang F.B.F."/>
            <person name="Roger A.J."/>
            <person name="Ruiz-Trillo I."/>
            <person name="Brown M."/>
            <person name="Walker B."/>
            <person name="Young S."/>
            <person name="Zeng Q."/>
            <person name="Gargeya S."/>
            <person name="Fitzgerald M."/>
            <person name="Haas B."/>
            <person name="Abouelleil A."/>
            <person name="Allen A.W."/>
            <person name="Alvarado L."/>
            <person name="Arachchi H.M."/>
            <person name="Berlin A.M."/>
            <person name="Chapman S.B."/>
            <person name="Gainer-Dewar J."/>
            <person name="Goldberg J."/>
            <person name="Griggs A."/>
            <person name="Gujja S."/>
            <person name="Hansen M."/>
            <person name="Howarth C."/>
            <person name="Imamovic A."/>
            <person name="Ireland A."/>
            <person name="Larimer J."/>
            <person name="McCowan C."/>
            <person name="Murphy C."/>
            <person name="Pearson M."/>
            <person name="Poon T.W."/>
            <person name="Priest M."/>
            <person name="Roberts A."/>
            <person name="Saif S."/>
            <person name="Shea T."/>
            <person name="Sisk P."/>
            <person name="Sykes S."/>
            <person name="Wortman J."/>
            <person name="Nusbaum C."/>
            <person name="Birren B."/>
        </authorList>
    </citation>
    <scope>NUCLEOTIDE SEQUENCE [LARGE SCALE GENOMIC DNA]</scope>
    <source>
        <strain evidence="8">ATCC 38817</strain>
    </source>
</reference>
<dbReference type="GO" id="GO:0004385">
    <property type="term" value="F:GMP kinase activity"/>
    <property type="evidence" value="ECO:0007669"/>
    <property type="project" value="UniProtKB-EC"/>
</dbReference>
<dbReference type="InterPro" id="IPR008144">
    <property type="entry name" value="Guanylate_kin-like_dom"/>
</dbReference>
<comment type="similarity">
    <text evidence="1">Belongs to the guanylate kinase family.</text>
</comment>